<feature type="signal peptide" evidence="2">
    <location>
        <begin position="1"/>
        <end position="26"/>
    </location>
</feature>
<dbReference type="Proteomes" id="UP000654108">
    <property type="component" value="Unassembled WGS sequence"/>
</dbReference>
<keyword evidence="2" id="KW-0732">Signal</keyword>
<dbReference type="InterPro" id="IPR003646">
    <property type="entry name" value="SH3-like_bac-type"/>
</dbReference>
<evidence type="ECO:0000313" key="5">
    <source>
        <dbReference type="Proteomes" id="UP000654108"/>
    </source>
</evidence>
<comment type="caution">
    <text evidence="4">The sequence shown here is derived from an EMBL/GenBank/DDBJ whole genome shotgun (WGS) entry which is preliminary data.</text>
</comment>
<dbReference type="EMBL" id="JACYFU010000001">
    <property type="protein sequence ID" value="MBD8063906.1"/>
    <property type="molecule type" value="Genomic_DNA"/>
</dbReference>
<keyword evidence="5" id="KW-1185">Reference proteome</keyword>
<evidence type="ECO:0000256" key="2">
    <source>
        <dbReference type="SAM" id="SignalP"/>
    </source>
</evidence>
<dbReference type="PANTHER" id="PTHR34408:SF1">
    <property type="entry name" value="GLYCOSYL HYDROLASE FAMILY 19 DOMAIN-CONTAINING PROTEIN HI_1415"/>
    <property type="match status" value="1"/>
</dbReference>
<accession>A0A927FTQ0</accession>
<dbReference type="InterPro" id="IPR036028">
    <property type="entry name" value="SH3-like_dom_sf"/>
</dbReference>
<proteinExistence type="predicted"/>
<dbReference type="SUPFAM" id="SSF50044">
    <property type="entry name" value="SH3-domain"/>
    <property type="match status" value="1"/>
</dbReference>
<dbReference type="PROSITE" id="PS51781">
    <property type="entry name" value="SH3B"/>
    <property type="match status" value="1"/>
</dbReference>
<protein>
    <submittedName>
        <fullName evidence="4">SH3 domain-containing protein</fullName>
    </submittedName>
</protein>
<evidence type="ECO:0000259" key="3">
    <source>
        <dbReference type="PROSITE" id="PS51781"/>
    </source>
</evidence>
<dbReference type="RefSeq" id="WP_191772036.1">
    <property type="nucleotide sequence ID" value="NZ_JACYFU010000001.1"/>
</dbReference>
<feature type="compositionally biased region" description="Low complexity" evidence="1">
    <location>
        <begin position="150"/>
        <end position="162"/>
    </location>
</feature>
<feature type="compositionally biased region" description="Basic and acidic residues" evidence="1">
    <location>
        <begin position="114"/>
        <end position="149"/>
    </location>
</feature>
<dbReference type="Pfam" id="PF08239">
    <property type="entry name" value="SH3_3"/>
    <property type="match status" value="1"/>
</dbReference>
<feature type="domain" description="SH3b" evidence="3">
    <location>
        <begin position="24"/>
        <end position="87"/>
    </location>
</feature>
<feature type="region of interest" description="Disordered" evidence="1">
    <location>
        <begin position="104"/>
        <end position="162"/>
    </location>
</feature>
<dbReference type="PANTHER" id="PTHR34408">
    <property type="entry name" value="FAMILY PROTEIN, PUTATIVE-RELATED"/>
    <property type="match status" value="1"/>
</dbReference>
<evidence type="ECO:0000256" key="1">
    <source>
        <dbReference type="SAM" id="MobiDB-lite"/>
    </source>
</evidence>
<dbReference type="Gene3D" id="2.30.30.40">
    <property type="entry name" value="SH3 Domains"/>
    <property type="match status" value="1"/>
</dbReference>
<gene>
    <name evidence="4" type="ORF">IC608_00265</name>
</gene>
<dbReference type="AlphaFoldDB" id="A0A927FTQ0"/>
<sequence length="162" mass="18469">MRIHHKIMSSVLGGALVLGMAGAAMAAPAIATGSVNVRTGPSTQYQRVDTLQRHERVDVVGCRSGWCYVEHRGADGWVSGNYLQAIRGQRHSSKPAISFSFNFGNPPAVHSPRPRHDRDWDRNHRRDHDWRRDDRNDWHRDRDGRRYSDRSTSGSYTFQFGN</sequence>
<organism evidence="4 5">
    <name type="scientific">Devosia oryzisoli</name>
    <dbReference type="NCBI Taxonomy" id="2774138"/>
    <lineage>
        <taxon>Bacteria</taxon>
        <taxon>Pseudomonadati</taxon>
        <taxon>Pseudomonadota</taxon>
        <taxon>Alphaproteobacteria</taxon>
        <taxon>Hyphomicrobiales</taxon>
        <taxon>Devosiaceae</taxon>
        <taxon>Devosia</taxon>
    </lineage>
</organism>
<reference evidence="4" key="1">
    <citation type="submission" date="2020-09" db="EMBL/GenBank/DDBJ databases">
        <title>Genome seq and assembly of Devosia sp.</title>
        <authorList>
            <person name="Chhetri G."/>
        </authorList>
    </citation>
    <scope>NUCLEOTIDE SEQUENCE</scope>
    <source>
        <strain evidence="4">PTR5</strain>
    </source>
</reference>
<dbReference type="InterPro" id="IPR052354">
    <property type="entry name" value="Cell_Wall_Dynamics_Protein"/>
</dbReference>
<evidence type="ECO:0000313" key="4">
    <source>
        <dbReference type="EMBL" id="MBD8063906.1"/>
    </source>
</evidence>
<name>A0A927FTQ0_9HYPH</name>
<dbReference type="SMART" id="SM00287">
    <property type="entry name" value="SH3b"/>
    <property type="match status" value="1"/>
</dbReference>
<feature type="chain" id="PRO_5037941368" evidence="2">
    <location>
        <begin position="27"/>
        <end position="162"/>
    </location>
</feature>